<dbReference type="AlphaFoldDB" id="A0A816NTQ8"/>
<dbReference type="Gene3D" id="2.60.120.260">
    <property type="entry name" value="Galactose-binding domain-like"/>
    <property type="match status" value="1"/>
</dbReference>
<dbReference type="EMBL" id="CAJNRF010002537">
    <property type="protein sequence ID" value="CAF2039591.1"/>
    <property type="molecule type" value="Genomic_DNA"/>
</dbReference>
<reference evidence="2" key="1">
    <citation type="submission" date="2021-02" db="EMBL/GenBank/DDBJ databases">
        <authorList>
            <person name="Nowell W R."/>
        </authorList>
    </citation>
    <scope>NUCLEOTIDE SEQUENCE</scope>
</reference>
<dbReference type="Pfam" id="PF13517">
    <property type="entry name" value="FG-GAP_3"/>
    <property type="match status" value="2"/>
</dbReference>
<dbReference type="Proteomes" id="UP000663856">
    <property type="component" value="Unassembled WGS sequence"/>
</dbReference>
<comment type="caution">
    <text evidence="2">The sequence shown here is derived from an EMBL/GenBank/DDBJ whole genome shotgun (WGS) entry which is preliminary data.</text>
</comment>
<dbReference type="Gene3D" id="2.130.10.130">
    <property type="entry name" value="Integrin alpha, N-terminal"/>
    <property type="match status" value="2"/>
</dbReference>
<evidence type="ECO:0000256" key="1">
    <source>
        <dbReference type="ARBA" id="ARBA00022729"/>
    </source>
</evidence>
<accession>A0A816NTQ8</accession>
<organism evidence="2 3">
    <name type="scientific">Rotaria magnacalcarata</name>
    <dbReference type="NCBI Taxonomy" id="392030"/>
    <lineage>
        <taxon>Eukaryota</taxon>
        <taxon>Metazoa</taxon>
        <taxon>Spiralia</taxon>
        <taxon>Gnathifera</taxon>
        <taxon>Rotifera</taxon>
        <taxon>Eurotatoria</taxon>
        <taxon>Bdelloidea</taxon>
        <taxon>Philodinida</taxon>
        <taxon>Philodinidae</taxon>
        <taxon>Rotaria</taxon>
    </lineage>
</organism>
<dbReference type="InterPro" id="IPR028994">
    <property type="entry name" value="Integrin_alpha_N"/>
</dbReference>
<sequence>MLLNLYNPGSFSYTYYSYSYTPTTKQATIMIELQQDPSSIYIDAVSVLNSSSQQLLTNGGFETGSLAPWQHGTVSSGGVSSGCGYSGSYCYRDAIVGQTDNIHQTFATVPGSATGSYSTTFSVAVSDLNNDHRLDIAVANRDVRTLGIFGGDTTYSTDVVTANRGGLNLGVFLGFDGGALENHMTYSTSSADASVSVVFADFDRNNKTGIVVANFGTNNVDIAIQYGVGIFRVEISCSSSSNSNPNALAVDDLDNDSRLDIVVANYAADNIGAFLGFGNETFTDQVTNSTGIFSFPSSIVIGDFNNDNRSDIVITNYNAHYVSVFLTAPYSSFRRHITYSTCTDSGPYCVAVGDFNNDRLLDIGVANFQDNSIGIFLGFGDETFNCITKYSTDPYSYPMSVAIEDFNCDSRLDIAVVNYHDNFIGMLEGFGDGTFGNKMIYPTETGSLSCSLVVADFNDDKLLDLVVANSDTSTVGVFFGYCCDPFRNQSTYDTGNNSHPSSVAVGNLNNDNQSDIGVANYGTNNIGILLGYRNGTFTKQTHG</sequence>
<name>A0A816NTQ8_9BILA</name>
<gene>
    <name evidence="2" type="ORF">WKI299_LOCUS8119</name>
</gene>
<evidence type="ECO:0008006" key="4">
    <source>
        <dbReference type="Google" id="ProtNLM"/>
    </source>
</evidence>
<dbReference type="PANTHER" id="PTHR44103:SF1">
    <property type="entry name" value="PROPROTEIN CONVERTASE P"/>
    <property type="match status" value="1"/>
</dbReference>
<proteinExistence type="predicted"/>
<dbReference type="PANTHER" id="PTHR44103">
    <property type="entry name" value="PROPROTEIN CONVERTASE P"/>
    <property type="match status" value="1"/>
</dbReference>
<evidence type="ECO:0000313" key="3">
    <source>
        <dbReference type="Proteomes" id="UP000663856"/>
    </source>
</evidence>
<protein>
    <recommendedName>
        <fullName evidence="4">VCBS repeat-containing protein</fullName>
    </recommendedName>
</protein>
<dbReference type="SUPFAM" id="SSF69318">
    <property type="entry name" value="Integrin alpha N-terminal domain"/>
    <property type="match status" value="2"/>
</dbReference>
<evidence type="ECO:0000313" key="2">
    <source>
        <dbReference type="EMBL" id="CAF2039591.1"/>
    </source>
</evidence>
<dbReference type="InterPro" id="IPR013517">
    <property type="entry name" value="FG-GAP"/>
</dbReference>
<feature type="non-terminal residue" evidence="2">
    <location>
        <position position="1"/>
    </location>
</feature>
<keyword evidence="1" id="KW-0732">Signal</keyword>